<proteinExistence type="predicted"/>
<protein>
    <submittedName>
        <fullName evidence="7">Glycosyl transferase family 2</fullName>
    </submittedName>
</protein>
<accession>A0A1I5DU07</accession>
<dbReference type="InterPro" id="IPR029044">
    <property type="entry name" value="Nucleotide-diphossugar_trans"/>
</dbReference>
<dbReference type="OrthoDB" id="5291101at2"/>
<dbReference type="InterPro" id="IPR026461">
    <property type="entry name" value="Trfase_2_rSAM/seldom_assoc"/>
</dbReference>
<dbReference type="EMBL" id="FOVP01000013">
    <property type="protein sequence ID" value="SFO02725.1"/>
    <property type="molecule type" value="Genomic_DNA"/>
</dbReference>
<keyword evidence="5" id="KW-0472">Membrane</keyword>
<keyword evidence="3" id="KW-0328">Glycosyltransferase</keyword>
<dbReference type="GO" id="GO:0005886">
    <property type="term" value="C:plasma membrane"/>
    <property type="evidence" value="ECO:0007669"/>
    <property type="project" value="UniProtKB-SubCell"/>
</dbReference>
<evidence type="ECO:0000256" key="2">
    <source>
        <dbReference type="ARBA" id="ARBA00022475"/>
    </source>
</evidence>
<evidence type="ECO:0000256" key="1">
    <source>
        <dbReference type="ARBA" id="ARBA00004236"/>
    </source>
</evidence>
<comment type="subcellular location">
    <subcellularLocation>
        <location evidence="1">Cell membrane</location>
    </subcellularLocation>
</comment>
<dbReference type="RefSeq" id="WP_092839373.1">
    <property type="nucleotide sequence ID" value="NZ_FOVP01000013.1"/>
</dbReference>
<dbReference type="SUPFAM" id="SSF53448">
    <property type="entry name" value="Nucleotide-diphospho-sugar transferases"/>
    <property type="match status" value="1"/>
</dbReference>
<dbReference type="NCBIfam" id="TIGR04283">
    <property type="entry name" value="glyco_like_mftF"/>
    <property type="match status" value="1"/>
</dbReference>
<dbReference type="AlphaFoldDB" id="A0A1I5DU07"/>
<dbReference type="GO" id="GO:0016757">
    <property type="term" value="F:glycosyltransferase activity"/>
    <property type="evidence" value="ECO:0007669"/>
    <property type="project" value="UniProtKB-KW"/>
</dbReference>
<evidence type="ECO:0000256" key="5">
    <source>
        <dbReference type="ARBA" id="ARBA00023136"/>
    </source>
</evidence>
<evidence type="ECO:0000259" key="6">
    <source>
        <dbReference type="Pfam" id="PF00535"/>
    </source>
</evidence>
<dbReference type="PANTHER" id="PTHR43646:SF2">
    <property type="entry name" value="GLYCOSYLTRANSFERASE 2-LIKE DOMAIN-CONTAINING PROTEIN"/>
    <property type="match status" value="1"/>
</dbReference>
<dbReference type="InterPro" id="IPR001173">
    <property type="entry name" value="Glyco_trans_2-like"/>
</dbReference>
<evidence type="ECO:0000256" key="4">
    <source>
        <dbReference type="ARBA" id="ARBA00022679"/>
    </source>
</evidence>
<organism evidence="7 8">
    <name type="scientific">Roseovarius lutimaris</name>
    <dbReference type="NCBI Taxonomy" id="1005928"/>
    <lineage>
        <taxon>Bacteria</taxon>
        <taxon>Pseudomonadati</taxon>
        <taxon>Pseudomonadota</taxon>
        <taxon>Alphaproteobacteria</taxon>
        <taxon>Rhodobacterales</taxon>
        <taxon>Roseobacteraceae</taxon>
        <taxon>Roseovarius</taxon>
    </lineage>
</organism>
<keyword evidence="4 7" id="KW-0808">Transferase</keyword>
<dbReference type="Pfam" id="PF00535">
    <property type="entry name" value="Glycos_transf_2"/>
    <property type="match status" value="1"/>
</dbReference>
<reference evidence="8" key="1">
    <citation type="submission" date="2016-10" db="EMBL/GenBank/DDBJ databases">
        <authorList>
            <person name="Varghese N."/>
            <person name="Submissions S."/>
        </authorList>
    </citation>
    <scope>NUCLEOTIDE SEQUENCE [LARGE SCALE GENOMIC DNA]</scope>
    <source>
        <strain evidence="8">DSM 28463</strain>
    </source>
</reference>
<gene>
    <name evidence="7" type="ORF">SAMN04487859_113118</name>
</gene>
<name>A0A1I5DU07_9RHOB</name>
<feature type="domain" description="Glycosyltransferase 2-like" evidence="6">
    <location>
        <begin position="6"/>
        <end position="114"/>
    </location>
</feature>
<evidence type="ECO:0000313" key="8">
    <source>
        <dbReference type="Proteomes" id="UP000198599"/>
    </source>
</evidence>
<dbReference type="PANTHER" id="PTHR43646">
    <property type="entry name" value="GLYCOSYLTRANSFERASE"/>
    <property type="match status" value="1"/>
</dbReference>
<evidence type="ECO:0000256" key="3">
    <source>
        <dbReference type="ARBA" id="ARBA00022676"/>
    </source>
</evidence>
<sequence length="227" mass="23951">MRAALTVVIPTLNADAALPACLAALIEGLEAGLIRELVISDGGSGDATLAIADAAGAVIVQGAPSRGGQLRRGAKVAAGEWLLFLHADTVLPAGWSGAVSDHMARGGAAYFRLGFDAGGGMAWFVAGWANLRSRLFGLPYGDQGLLISRTEYDAVGGYPDIALMEDVAMARALRGRLTALPLRVRTSAARYRRDGWLRRGGRNLILLCRYFLGADPARLAARYRASK</sequence>
<dbReference type="Proteomes" id="UP000198599">
    <property type="component" value="Unassembled WGS sequence"/>
</dbReference>
<dbReference type="CDD" id="cd02522">
    <property type="entry name" value="GT_2_like_a"/>
    <property type="match status" value="1"/>
</dbReference>
<keyword evidence="8" id="KW-1185">Reference proteome</keyword>
<dbReference type="Gene3D" id="3.90.550.10">
    <property type="entry name" value="Spore Coat Polysaccharide Biosynthesis Protein SpsA, Chain A"/>
    <property type="match status" value="1"/>
</dbReference>
<keyword evidence="2" id="KW-1003">Cell membrane</keyword>
<evidence type="ECO:0000313" key="7">
    <source>
        <dbReference type="EMBL" id="SFO02725.1"/>
    </source>
</evidence>
<dbReference type="STRING" id="1005928.SAMN04487859_113118"/>